<protein>
    <recommendedName>
        <fullName evidence="1">Amine oxidase domain-containing protein</fullName>
    </recommendedName>
</protein>
<dbReference type="Gene3D" id="3.90.660.10">
    <property type="match status" value="2"/>
</dbReference>
<gene>
    <name evidence="2" type="ORF">JYZ213_LOCUS8529</name>
</gene>
<dbReference type="SUPFAM" id="SSF51905">
    <property type="entry name" value="FAD/NAD(P)-binding domain"/>
    <property type="match status" value="2"/>
</dbReference>
<sequence>MESTQVIIVGGGVAGLAAAKNLGTGIKYVLIEAQNYLGGRILTVDAAPDLFIDMGAQYVLGNKSALYNVCNELGILFRDDDTPDDAVVVTTEGKIINSELMDKAADFWERSIDEAADKFDRRKARKPISFAEFVPRRFEKRLVSSSLFPQNLIEPITNYFIKLEMTDANCSSLYDLNLIEYSNYENPPGAYENELKNGGYRPFINYLKSFIHNDEQIRLNCEVTRVKFLVEERKLLVEINDLQKQQTKTMLCDHMIWTTSLGYLKDHFRRIFTDEKDLIQQKQNAIANIGFGLLNKVVLIYTNKFWRENADSIKLLHTRKHQIFEMSDMLRQQLHAERIDPNVVQEIAHELSYCGVLPSTNIPVLICWFAGPIALIIENLNEQIVGQICHETICSYLKVDQNSYPLVRTLKSEWHSNKYIRESYSYQSIHSNKHDEHELRTSYAPDGVQRILFAGEATHEQHYGTVNAAFETGIEAAKKVLSIGAQYVLGNKSALYNVCNELGILFRDDDTPDDAVVVTTEGKIINSELMDKAADFWERSMDEAADKFDSRKARKPISFEEFVPRRFERRLVSSSLFTQNLIEPITNYFIKLEMTDANCSSLYDLNLIEYSNYENPPGAYENELKNGGYRPFINYLKSFIHNDEQIRLNCEVTRVKFLAEERKLLVEINDLQKQQTKTMLCDHMIWTTSLGYLKDHFRRIFIDEKDLIQQKQNAIANIGFGLLNKVVLIYNRKFWRENADSIKLLHTRKDKIFEMSDLLRHQVHAERIDPNVVQEIAHELSYCGVLPSTNIPVLICWFAGPIALIIENLNEQIVGQICHETICSYLKVDQNSYPLVRTLKSGWHSNKYIRGSYSYQSIHSNKHDEHELRTSYAPDGVQRILFAGEATHEQHYGTVNAAFETGIHVAKKVLSIVNSRQ</sequence>
<dbReference type="PANTHER" id="PTHR10742">
    <property type="entry name" value="FLAVIN MONOAMINE OXIDASE"/>
    <property type="match status" value="1"/>
</dbReference>
<dbReference type="SUPFAM" id="SSF54373">
    <property type="entry name" value="FAD-linked reductases, C-terminal domain"/>
    <property type="match status" value="2"/>
</dbReference>
<dbReference type="GO" id="GO:0046592">
    <property type="term" value="F:polyamine oxidase activity"/>
    <property type="evidence" value="ECO:0007669"/>
    <property type="project" value="TreeGrafter"/>
</dbReference>
<evidence type="ECO:0000313" key="3">
    <source>
        <dbReference type="Proteomes" id="UP000663845"/>
    </source>
</evidence>
<organism evidence="2 3">
    <name type="scientific">Adineta steineri</name>
    <dbReference type="NCBI Taxonomy" id="433720"/>
    <lineage>
        <taxon>Eukaryota</taxon>
        <taxon>Metazoa</taxon>
        <taxon>Spiralia</taxon>
        <taxon>Gnathifera</taxon>
        <taxon>Rotifera</taxon>
        <taxon>Eurotatoria</taxon>
        <taxon>Bdelloidea</taxon>
        <taxon>Adinetida</taxon>
        <taxon>Adinetidae</taxon>
        <taxon>Adineta</taxon>
    </lineage>
</organism>
<evidence type="ECO:0000313" key="2">
    <source>
        <dbReference type="EMBL" id="CAF0862888.1"/>
    </source>
</evidence>
<dbReference type="InterPro" id="IPR050281">
    <property type="entry name" value="Flavin_monoamine_oxidase"/>
</dbReference>
<dbReference type="AlphaFoldDB" id="A0A813WKU7"/>
<dbReference type="InterPro" id="IPR036188">
    <property type="entry name" value="FAD/NAD-bd_sf"/>
</dbReference>
<dbReference type="Pfam" id="PF01593">
    <property type="entry name" value="Amino_oxidase"/>
    <property type="match status" value="2"/>
</dbReference>
<dbReference type="PANTHER" id="PTHR10742:SF416">
    <property type="entry name" value="SPERMINE OXIDASE"/>
    <property type="match status" value="1"/>
</dbReference>
<dbReference type="Gene3D" id="3.50.50.60">
    <property type="entry name" value="FAD/NAD(P)-binding domain"/>
    <property type="match status" value="2"/>
</dbReference>
<comment type="caution">
    <text evidence="2">The sequence shown here is derived from an EMBL/GenBank/DDBJ whole genome shotgun (WGS) entry which is preliminary data.</text>
</comment>
<feature type="domain" description="Amine oxidase" evidence="1">
    <location>
        <begin position="482"/>
        <end position="910"/>
    </location>
</feature>
<dbReference type="Proteomes" id="UP000663845">
    <property type="component" value="Unassembled WGS sequence"/>
</dbReference>
<reference evidence="2" key="1">
    <citation type="submission" date="2021-02" db="EMBL/GenBank/DDBJ databases">
        <authorList>
            <person name="Nowell W R."/>
        </authorList>
    </citation>
    <scope>NUCLEOTIDE SEQUENCE</scope>
</reference>
<name>A0A813WKU7_9BILA</name>
<accession>A0A813WKU7</accession>
<feature type="domain" description="Amine oxidase" evidence="1">
    <location>
        <begin position="13"/>
        <end position="481"/>
    </location>
</feature>
<dbReference type="InterPro" id="IPR002937">
    <property type="entry name" value="Amino_oxidase"/>
</dbReference>
<proteinExistence type="predicted"/>
<dbReference type="EMBL" id="CAJNOG010000058">
    <property type="protein sequence ID" value="CAF0862888.1"/>
    <property type="molecule type" value="Genomic_DNA"/>
</dbReference>
<evidence type="ECO:0000259" key="1">
    <source>
        <dbReference type="Pfam" id="PF01593"/>
    </source>
</evidence>